<reference evidence="1" key="1">
    <citation type="submission" date="2014-09" db="EMBL/GenBank/DDBJ databases">
        <authorList>
            <person name="Magalhaes I.L.F."/>
            <person name="Oliveira U."/>
            <person name="Santos F.R."/>
            <person name="Vidigal T.H.D.A."/>
            <person name="Brescovit A.D."/>
            <person name="Santos A.J."/>
        </authorList>
    </citation>
    <scope>NUCLEOTIDE SEQUENCE</scope>
    <source>
        <tissue evidence="1">Shoot tissue taken approximately 20 cm above the soil surface</tissue>
    </source>
</reference>
<protein>
    <submittedName>
        <fullName evidence="1">Uncharacterized protein</fullName>
    </submittedName>
</protein>
<reference evidence="1" key="2">
    <citation type="journal article" date="2015" name="Data Brief">
        <title>Shoot transcriptome of the giant reed, Arundo donax.</title>
        <authorList>
            <person name="Barrero R.A."/>
            <person name="Guerrero F.D."/>
            <person name="Moolhuijzen P."/>
            <person name="Goolsby J.A."/>
            <person name="Tidwell J."/>
            <person name="Bellgard S.E."/>
            <person name="Bellgard M.I."/>
        </authorList>
    </citation>
    <scope>NUCLEOTIDE SEQUENCE</scope>
    <source>
        <tissue evidence="1">Shoot tissue taken approximately 20 cm above the soil surface</tissue>
    </source>
</reference>
<proteinExistence type="predicted"/>
<accession>A0A0A9HBC5</accession>
<organism evidence="1">
    <name type="scientific">Arundo donax</name>
    <name type="common">Giant reed</name>
    <name type="synonym">Donax arundinaceus</name>
    <dbReference type="NCBI Taxonomy" id="35708"/>
    <lineage>
        <taxon>Eukaryota</taxon>
        <taxon>Viridiplantae</taxon>
        <taxon>Streptophyta</taxon>
        <taxon>Embryophyta</taxon>
        <taxon>Tracheophyta</taxon>
        <taxon>Spermatophyta</taxon>
        <taxon>Magnoliopsida</taxon>
        <taxon>Liliopsida</taxon>
        <taxon>Poales</taxon>
        <taxon>Poaceae</taxon>
        <taxon>PACMAD clade</taxon>
        <taxon>Arundinoideae</taxon>
        <taxon>Arundineae</taxon>
        <taxon>Arundo</taxon>
    </lineage>
</organism>
<dbReference type="EMBL" id="GBRH01163396">
    <property type="protein sequence ID" value="JAE34500.1"/>
    <property type="molecule type" value="Transcribed_RNA"/>
</dbReference>
<dbReference type="AlphaFoldDB" id="A0A0A9HBC5"/>
<sequence>MYQWLKFIYSDFICTKITSIRIERGTMQSLHDAYKLELVGK</sequence>
<evidence type="ECO:0000313" key="1">
    <source>
        <dbReference type="EMBL" id="JAE34500.1"/>
    </source>
</evidence>
<name>A0A0A9HBC5_ARUDO</name>